<keyword evidence="2" id="KW-1185">Reference proteome</keyword>
<dbReference type="Proteomes" id="UP000319852">
    <property type="component" value="Chromosome"/>
</dbReference>
<sequence length="43" mass="4841">MSDPLLGRLRQPVFQVISCFLEGCHAKGSAVEFIFFAMDHTKI</sequence>
<gene>
    <name evidence="1" type="ORF">HG15A2_45480</name>
</gene>
<reference evidence="1 2" key="1">
    <citation type="submission" date="2019-02" db="EMBL/GenBank/DDBJ databases">
        <title>Deep-cultivation of Planctomycetes and their phenomic and genomic characterization uncovers novel biology.</title>
        <authorList>
            <person name="Wiegand S."/>
            <person name="Jogler M."/>
            <person name="Boedeker C."/>
            <person name="Pinto D."/>
            <person name="Vollmers J."/>
            <person name="Rivas-Marin E."/>
            <person name="Kohn T."/>
            <person name="Peeters S.H."/>
            <person name="Heuer A."/>
            <person name="Rast P."/>
            <person name="Oberbeckmann S."/>
            <person name="Bunk B."/>
            <person name="Jeske O."/>
            <person name="Meyerdierks A."/>
            <person name="Storesund J.E."/>
            <person name="Kallscheuer N."/>
            <person name="Luecker S."/>
            <person name="Lage O.M."/>
            <person name="Pohl T."/>
            <person name="Merkel B.J."/>
            <person name="Hornburger P."/>
            <person name="Mueller R.-W."/>
            <person name="Bruemmer F."/>
            <person name="Labrenz M."/>
            <person name="Spormann A.M."/>
            <person name="Op den Camp H."/>
            <person name="Overmann J."/>
            <person name="Amann R."/>
            <person name="Jetten M.S.M."/>
            <person name="Mascher T."/>
            <person name="Medema M.H."/>
            <person name="Devos D.P."/>
            <person name="Kaster A.-K."/>
            <person name="Ovreas L."/>
            <person name="Rohde M."/>
            <person name="Galperin M.Y."/>
            <person name="Jogler C."/>
        </authorList>
    </citation>
    <scope>NUCLEOTIDE SEQUENCE [LARGE SCALE GENOMIC DNA]</scope>
    <source>
        <strain evidence="1 2">HG15A2</strain>
    </source>
</reference>
<proteinExistence type="predicted"/>
<dbReference type="KEGG" id="amob:HG15A2_45480"/>
<protein>
    <submittedName>
        <fullName evidence="1">Uncharacterized protein</fullName>
    </submittedName>
</protein>
<dbReference type="EMBL" id="CP036263">
    <property type="protein sequence ID" value="QDT01206.1"/>
    <property type="molecule type" value="Genomic_DNA"/>
</dbReference>
<organism evidence="1 2">
    <name type="scientific">Adhaeretor mobilis</name>
    <dbReference type="NCBI Taxonomy" id="1930276"/>
    <lineage>
        <taxon>Bacteria</taxon>
        <taxon>Pseudomonadati</taxon>
        <taxon>Planctomycetota</taxon>
        <taxon>Planctomycetia</taxon>
        <taxon>Pirellulales</taxon>
        <taxon>Lacipirellulaceae</taxon>
        <taxon>Adhaeretor</taxon>
    </lineage>
</organism>
<name>A0A517N239_9BACT</name>
<evidence type="ECO:0000313" key="2">
    <source>
        <dbReference type="Proteomes" id="UP000319852"/>
    </source>
</evidence>
<accession>A0A517N239</accession>
<dbReference type="AlphaFoldDB" id="A0A517N239"/>
<evidence type="ECO:0000313" key="1">
    <source>
        <dbReference type="EMBL" id="QDT01206.1"/>
    </source>
</evidence>